<proteinExistence type="predicted"/>
<dbReference type="Proteomes" id="UP000515908">
    <property type="component" value="Chromosome 01"/>
</dbReference>
<sequence length="1134" mass="126200">MSMYNSMNSGLENWGLLSVADVEEREVTAKSNTMDRISWVDNPNIPLFSKKKQKASQTYVDNLQKSYCESRISNRTTIEEVFSQQFGKLRLALKASEKKLKLQSSAELLDDPAVCPPAHNAILDAIGVLASLSFPAGNNGTIVANCLSLVDWRKASPSSSLEVFNLLVKTFFSQGNCTDSEVMLPMVSLSLKSGYLGPILWCVLHGAEGSVVGQIAPTAIDHCPVTHFKYALDSFTASFCQLPFSTGDEKISCFRFPPKKFCVCRSSTLVDYQVLGKQGSRVSRDREFTLTLQKGERVICRNEKQALTIQSCGYGSYCWRFRLNTFDLRKRSQQDSTPFVVNCTSLSASNFRFHFSIQQDRLICLLSRLSTQRISRSAYVASLPLSEIKQGGKEMVVSEACELKRPSVSTPQGLLRALQFRKGAGISVGHVSLKDEFSPFCVELWVLPSGIDETLTMITMGNKAVEEILLQVSCVSGGLEWRGGVRTPQLGNSFTTVFVPGQLGISRWWHVALNFTGMMWELFVDTQHTASQSAMVSSHGIADAECVLGPNLSGFLREVRVWNTARPINLLKRDWKRTLSGKEDGLIGYFPLNEHQGNVVMDHASGFHAMMGGNTSATWMPVRNVPVSLPENAPAISEFVPFAVAMDPDSVYFVVTACYYCVVSVVSLESLHIYYYGKTSLTLESYSETEIPTSWRVKSVGYNEEKDCIQCCCTVLEDASRLAMWDIHHVSVLQRPEEGITPGTVWEYGRQHLQKYARYAEKVLSADKYLNDQANWWCEKVPTCVLDYSPGVLQRLVELIEKAIHRSDSEMERCGSLLLHCNLFFRFRTNREALRDEVGDQFDTVTAFIDTSVNVEENKRGRSELPLRDRVAGFAFRNHSVLLQACLQCLLEEETKVQFIKSTAARDRGGREDAVFWALLEYCSMLQPLTSLMSSRPTAETFYGALIMESTFQVNQCYRTSDYAALSRVNRCLEAFQEFLFVQTCDTKSDRSTEEQTVLLKYTSTLLHACKKTCDAATAIIRKRPANDDDPLLEAVHRCHVGTLLPSLVLSLPLFPVDVQCTISPLVQSCSESLSALSATSNEPTRVAHLPQGRLLIFAGGGGLLAAPGGHEQRRVGGGGRPSAVSPHLARWLP</sequence>
<dbReference type="InterPro" id="IPR013320">
    <property type="entry name" value="ConA-like_dom_sf"/>
</dbReference>
<dbReference type="PANTHER" id="PTHR46654">
    <property type="entry name" value="E3 UBIQUITIN-PROTEIN LIGASE HECTD3"/>
    <property type="match status" value="1"/>
</dbReference>
<dbReference type="AlphaFoldDB" id="A0A7G2C143"/>
<dbReference type="VEuPathDB" id="TriTrypDB:ADEAN_000069200"/>
<gene>
    <name evidence="2" type="ORF">ADEAN_000069200</name>
</gene>
<reference evidence="2 3" key="1">
    <citation type="submission" date="2020-08" db="EMBL/GenBank/DDBJ databases">
        <authorList>
            <person name="Newling K."/>
            <person name="Davey J."/>
            <person name="Forrester S."/>
        </authorList>
    </citation>
    <scope>NUCLEOTIDE SEQUENCE [LARGE SCALE GENOMIC DNA]</scope>
    <source>
        <strain evidence="3">Crithidia deanei Carvalho (ATCC PRA-265)</strain>
    </source>
</reference>
<dbReference type="GO" id="GO:0004842">
    <property type="term" value="F:ubiquitin-protein transferase activity"/>
    <property type="evidence" value="ECO:0007669"/>
    <property type="project" value="InterPro"/>
</dbReference>
<dbReference type="GO" id="GO:0005737">
    <property type="term" value="C:cytoplasm"/>
    <property type="evidence" value="ECO:0007669"/>
    <property type="project" value="TreeGrafter"/>
</dbReference>
<evidence type="ECO:0000313" key="3">
    <source>
        <dbReference type="Proteomes" id="UP000515908"/>
    </source>
</evidence>
<organism evidence="2 3">
    <name type="scientific">Angomonas deanei</name>
    <dbReference type="NCBI Taxonomy" id="59799"/>
    <lineage>
        <taxon>Eukaryota</taxon>
        <taxon>Discoba</taxon>
        <taxon>Euglenozoa</taxon>
        <taxon>Kinetoplastea</taxon>
        <taxon>Metakinetoplastina</taxon>
        <taxon>Trypanosomatida</taxon>
        <taxon>Trypanosomatidae</taxon>
        <taxon>Strigomonadinae</taxon>
        <taxon>Angomonas</taxon>
    </lineage>
</organism>
<keyword evidence="3" id="KW-1185">Reference proteome</keyword>
<dbReference type="Pfam" id="PF13385">
    <property type="entry name" value="Laminin_G_3"/>
    <property type="match status" value="1"/>
</dbReference>
<evidence type="ECO:0000256" key="1">
    <source>
        <dbReference type="SAM" id="MobiDB-lite"/>
    </source>
</evidence>
<dbReference type="PANTHER" id="PTHR46654:SF1">
    <property type="entry name" value="E3 UBIQUITIN-PROTEIN LIGASE HECTD3"/>
    <property type="match status" value="1"/>
</dbReference>
<feature type="region of interest" description="Disordered" evidence="1">
    <location>
        <begin position="1109"/>
        <end position="1134"/>
    </location>
</feature>
<dbReference type="InterPro" id="IPR042469">
    <property type="entry name" value="HECTD3"/>
</dbReference>
<dbReference type="SUPFAM" id="SSF49899">
    <property type="entry name" value="Concanavalin A-like lectins/glucanases"/>
    <property type="match status" value="1"/>
</dbReference>
<dbReference type="GO" id="GO:0030246">
    <property type="term" value="F:carbohydrate binding"/>
    <property type="evidence" value="ECO:0007669"/>
    <property type="project" value="UniProtKB-KW"/>
</dbReference>
<accession>A0A7G2C143</accession>
<dbReference type="EMBL" id="LR877145">
    <property type="protein sequence ID" value="CAD2213255.1"/>
    <property type="molecule type" value="Genomic_DNA"/>
</dbReference>
<dbReference type="Gene3D" id="2.60.120.200">
    <property type="match status" value="1"/>
</dbReference>
<protein>
    <submittedName>
        <fullName evidence="2">Concanavalin A-like lectin/glucanases superfamily, putative</fullName>
    </submittedName>
</protein>
<evidence type="ECO:0000313" key="2">
    <source>
        <dbReference type="EMBL" id="CAD2213255.1"/>
    </source>
</evidence>
<keyword evidence="2" id="KW-0430">Lectin</keyword>
<name>A0A7G2C143_9TRYP</name>
<dbReference type="OrthoDB" id="239701at2759"/>